<keyword evidence="3" id="KW-1185">Reference proteome</keyword>
<feature type="compositionally biased region" description="Gly residues" evidence="1">
    <location>
        <begin position="486"/>
        <end position="497"/>
    </location>
</feature>
<feature type="compositionally biased region" description="Low complexity" evidence="1">
    <location>
        <begin position="106"/>
        <end position="117"/>
    </location>
</feature>
<feature type="compositionally biased region" description="Low complexity" evidence="1">
    <location>
        <begin position="588"/>
        <end position="597"/>
    </location>
</feature>
<dbReference type="EMBL" id="KV918846">
    <property type="protein sequence ID" value="OSX77105.1"/>
    <property type="molecule type" value="Genomic_DNA"/>
</dbReference>
<feature type="compositionally biased region" description="Low complexity" evidence="1">
    <location>
        <begin position="407"/>
        <end position="418"/>
    </location>
</feature>
<feature type="compositionally biased region" description="Polar residues" evidence="1">
    <location>
        <begin position="1"/>
        <end position="11"/>
    </location>
</feature>
<feature type="region of interest" description="Disordered" evidence="1">
    <location>
        <begin position="248"/>
        <end position="300"/>
    </location>
</feature>
<feature type="compositionally biased region" description="Basic residues" evidence="1">
    <location>
        <begin position="598"/>
        <end position="610"/>
    </location>
</feature>
<feature type="region of interest" description="Disordered" evidence="1">
    <location>
        <begin position="397"/>
        <end position="627"/>
    </location>
</feature>
<feature type="compositionally biased region" description="Low complexity" evidence="1">
    <location>
        <begin position="153"/>
        <end position="164"/>
    </location>
</feature>
<feature type="region of interest" description="Disordered" evidence="1">
    <location>
        <begin position="1"/>
        <end position="220"/>
    </location>
</feature>
<dbReference type="AlphaFoldDB" id="A0A1X6P8Q0"/>
<feature type="compositionally biased region" description="Basic residues" evidence="1">
    <location>
        <begin position="264"/>
        <end position="293"/>
    </location>
</feature>
<protein>
    <submittedName>
        <fullName evidence="2">Uncharacterized protein</fullName>
    </submittedName>
</protein>
<feature type="compositionally biased region" description="Basic and acidic residues" evidence="1">
    <location>
        <begin position="459"/>
        <end position="469"/>
    </location>
</feature>
<sequence length="627" mass="67127">MQRWAGQTMTEASGADNVAVPVRGRPYPTAMGRGDAGGHPRAPPTLTARPTGTNPTAPTAERARRRSGGHPHAPSPPSNKTPKQTKRSGTAQTLVSHHHLAPATPPAAHIFPSTTLPSSPPSPKSRVHRPHSRQRVEPLEGPPQARPQPQPRQAPRVQPQVGRPVEPRRRRQPRGGPPSPLQARTARERHRHLPPVGRRVGNEVEEPPHAPAGGELHERGPEVVCPRHVPHLVGKEGEVPLAPRHTVGDKAEAFAHGRIEEARARRRRRRGRRRRPRVAARRPRARQHGHPRARHGEDEGGAADEHIVAAHGGEARLHLCLTLAIRRQRGDGVGFGVGGPLGAVKDEVGADADKAAAGHGDRLGGGGHVFHHTAAKGRRVRARAVGAPVAAGDGAVEHRRGGHVNDQPPQRHVVPRVQRVPRARGGREGGRGGGRVQRRVDGARQRRGAGGKEGGGAELPRRPNDEEGARVVPNGGGRHGRRHGGVQVGRGQRGGRGTRSLLPGRGTIWGERPSETQMQHTRGEGWASGGASARDEGGVGEAAGGAPGKVPALESTAAVAEKPRLGTKQHVRQRRTEGRSSKLRRHVPLAAGKAARPANKRRRRWRRRVVAPRGRVGPPRSRPTEPP</sequence>
<accession>A0A1X6P8Q0</accession>
<evidence type="ECO:0000256" key="1">
    <source>
        <dbReference type="SAM" id="MobiDB-lite"/>
    </source>
</evidence>
<dbReference type="Proteomes" id="UP000218209">
    <property type="component" value="Unassembled WGS sequence"/>
</dbReference>
<evidence type="ECO:0000313" key="3">
    <source>
        <dbReference type="Proteomes" id="UP000218209"/>
    </source>
</evidence>
<reference evidence="2 3" key="1">
    <citation type="submission" date="2017-03" db="EMBL/GenBank/DDBJ databases">
        <title>WGS assembly of Porphyra umbilicalis.</title>
        <authorList>
            <person name="Brawley S.H."/>
            <person name="Blouin N.A."/>
            <person name="Ficko-Blean E."/>
            <person name="Wheeler G.L."/>
            <person name="Lohr M."/>
            <person name="Goodson H.V."/>
            <person name="Jenkins J.W."/>
            <person name="Blaby-Haas C.E."/>
            <person name="Helliwell K.E."/>
            <person name="Chan C."/>
            <person name="Marriage T."/>
            <person name="Bhattacharya D."/>
            <person name="Klein A.S."/>
            <person name="Badis Y."/>
            <person name="Brodie J."/>
            <person name="Cao Y."/>
            <person name="Collen J."/>
            <person name="Dittami S.M."/>
            <person name="Gachon C.M."/>
            <person name="Green B.R."/>
            <person name="Karpowicz S."/>
            <person name="Kim J.W."/>
            <person name="Kudahl U."/>
            <person name="Lin S."/>
            <person name="Michel G."/>
            <person name="Mittag M."/>
            <person name="Olson B.J."/>
            <person name="Pangilinan J."/>
            <person name="Peng Y."/>
            <person name="Qiu H."/>
            <person name="Shu S."/>
            <person name="Singer J.T."/>
            <person name="Smith A.G."/>
            <person name="Sprecher B.N."/>
            <person name="Wagner V."/>
            <person name="Wang W."/>
            <person name="Wang Z.-Y."/>
            <person name="Yan J."/>
            <person name="Yarish C."/>
            <person name="Zoeuner-Riek S."/>
            <person name="Zhuang Y."/>
            <person name="Zou Y."/>
            <person name="Lindquist E.A."/>
            <person name="Grimwood J."/>
            <person name="Barry K."/>
            <person name="Rokhsar D.S."/>
            <person name="Schmutz J."/>
            <person name="Stiller J.W."/>
            <person name="Grossman A.R."/>
            <person name="Prochnik S.E."/>
        </authorList>
    </citation>
    <scope>NUCLEOTIDE SEQUENCE [LARGE SCALE GENOMIC DNA]</scope>
    <source>
        <strain evidence="2">4086291</strain>
    </source>
</reference>
<proteinExistence type="predicted"/>
<name>A0A1X6P8Q0_PORUM</name>
<gene>
    <name evidence="2" type="ORF">BU14_0161s0025</name>
</gene>
<organism evidence="2 3">
    <name type="scientific">Porphyra umbilicalis</name>
    <name type="common">Purple laver</name>
    <name type="synonym">Red alga</name>
    <dbReference type="NCBI Taxonomy" id="2786"/>
    <lineage>
        <taxon>Eukaryota</taxon>
        <taxon>Rhodophyta</taxon>
        <taxon>Bangiophyceae</taxon>
        <taxon>Bangiales</taxon>
        <taxon>Bangiaceae</taxon>
        <taxon>Porphyra</taxon>
    </lineage>
</organism>
<feature type="compositionally biased region" description="Basic and acidic residues" evidence="1">
    <location>
        <begin position="248"/>
        <end position="263"/>
    </location>
</feature>
<feature type="compositionally biased region" description="Pro residues" evidence="1">
    <location>
        <begin position="140"/>
        <end position="152"/>
    </location>
</feature>
<feature type="compositionally biased region" description="Low complexity" evidence="1">
    <location>
        <begin position="44"/>
        <end position="60"/>
    </location>
</feature>
<evidence type="ECO:0000313" key="2">
    <source>
        <dbReference type="EMBL" id="OSX77105.1"/>
    </source>
</evidence>